<keyword evidence="2" id="KW-1185">Reference proteome</keyword>
<protein>
    <submittedName>
        <fullName evidence="1">Uncharacterized protein</fullName>
    </submittedName>
</protein>
<reference evidence="1 2" key="1">
    <citation type="submission" date="2023-04" db="EMBL/GenBank/DDBJ databases">
        <title>Ectobacillus antri isolated from activated sludge.</title>
        <authorList>
            <person name="Yan P."/>
            <person name="Liu X."/>
        </authorList>
    </citation>
    <scope>NUCLEOTIDE SEQUENCE [LARGE SCALE GENOMIC DNA]</scope>
    <source>
        <strain evidence="1 2">C18H</strain>
    </source>
</reference>
<sequence length="80" mass="9463">MKVVPKENALQQMEELISSFDLLETNIALRVNHALQYKENQVLEYAEIIAVRVTHMEEKLTRHSEEGWWLRTYMHALPVV</sequence>
<organism evidence="1 2">
    <name type="scientific">Ectobacillus antri</name>
    <dbReference type="NCBI Taxonomy" id="2486280"/>
    <lineage>
        <taxon>Bacteria</taxon>
        <taxon>Bacillati</taxon>
        <taxon>Bacillota</taxon>
        <taxon>Bacilli</taxon>
        <taxon>Bacillales</taxon>
        <taxon>Bacillaceae</taxon>
        <taxon>Ectobacillus</taxon>
    </lineage>
</organism>
<gene>
    <name evidence="1" type="ORF">P6P90_02195</name>
</gene>
<proteinExistence type="predicted"/>
<comment type="caution">
    <text evidence="1">The sequence shown here is derived from an EMBL/GenBank/DDBJ whole genome shotgun (WGS) entry which is preliminary data.</text>
</comment>
<dbReference type="EMBL" id="JARULN010000001">
    <property type="protein sequence ID" value="MDG5752813.1"/>
    <property type="molecule type" value="Genomic_DNA"/>
</dbReference>
<evidence type="ECO:0000313" key="1">
    <source>
        <dbReference type="EMBL" id="MDG5752813.1"/>
    </source>
</evidence>
<name>A0ABT6H222_9BACI</name>
<dbReference type="Proteomes" id="UP001218246">
    <property type="component" value="Unassembled WGS sequence"/>
</dbReference>
<evidence type="ECO:0000313" key="2">
    <source>
        <dbReference type="Proteomes" id="UP001218246"/>
    </source>
</evidence>
<dbReference type="RefSeq" id="WP_124563915.1">
    <property type="nucleotide sequence ID" value="NZ_JARRRY010000001.1"/>
</dbReference>
<accession>A0ABT6H222</accession>